<feature type="transmembrane region" description="Helical" evidence="1">
    <location>
        <begin position="51"/>
        <end position="74"/>
    </location>
</feature>
<proteinExistence type="predicted"/>
<dbReference type="RefSeq" id="WP_282010165.1">
    <property type="nucleotide sequence ID" value="NZ_OX336137.1"/>
</dbReference>
<evidence type="ECO:0000313" key="2">
    <source>
        <dbReference type="EMBL" id="CAI2717208.1"/>
    </source>
</evidence>
<keyword evidence="1" id="KW-0812">Transmembrane</keyword>
<accession>A0ABM9HAQ6</accession>
<keyword evidence="1" id="KW-0472">Membrane</keyword>
<reference evidence="2 3" key="1">
    <citation type="submission" date="2022-09" db="EMBL/GenBank/DDBJ databases">
        <authorList>
            <person name="Kop L."/>
        </authorList>
    </citation>
    <scope>NUCLEOTIDE SEQUENCE [LARGE SCALE GENOMIC DNA]</scope>
    <source>
        <strain evidence="2 3">347</strain>
    </source>
</reference>
<dbReference type="Proteomes" id="UP001157733">
    <property type="component" value="Chromosome"/>
</dbReference>
<keyword evidence="1" id="KW-1133">Transmembrane helix</keyword>
<protein>
    <recommendedName>
        <fullName evidence="4">DUF3311 domain-containing protein</fullName>
    </recommendedName>
</protein>
<name>A0ABM9HAQ6_9BACT</name>
<dbReference type="EMBL" id="OX336137">
    <property type="protein sequence ID" value="CAI2717208.1"/>
    <property type="molecule type" value="Genomic_DNA"/>
</dbReference>
<feature type="transmembrane region" description="Helical" evidence="1">
    <location>
        <begin position="20"/>
        <end position="39"/>
    </location>
</feature>
<gene>
    <name evidence="2" type="ORF">NSPWAT_0349</name>
</gene>
<evidence type="ECO:0000256" key="1">
    <source>
        <dbReference type="SAM" id="Phobius"/>
    </source>
</evidence>
<organism evidence="2 3">
    <name type="scientific">Nitrospina watsonii</name>
    <dbReference type="NCBI Taxonomy" id="1323948"/>
    <lineage>
        <taxon>Bacteria</taxon>
        <taxon>Pseudomonadati</taxon>
        <taxon>Nitrospinota/Tectimicrobiota group</taxon>
        <taxon>Nitrospinota</taxon>
        <taxon>Nitrospinia</taxon>
        <taxon>Nitrospinales</taxon>
        <taxon>Nitrospinaceae</taxon>
        <taxon>Nitrospina</taxon>
    </lineage>
</organism>
<sequence length="85" mass="9356">MSKPSSSQKPTSHTVSDALLPRWVWGVFLLLIVAMLPVWPLAGRWFGVPAWAAFALLVSVVTSGFIAWVTLFVWKNPDDDEDSAA</sequence>
<evidence type="ECO:0008006" key="4">
    <source>
        <dbReference type="Google" id="ProtNLM"/>
    </source>
</evidence>
<keyword evidence="3" id="KW-1185">Reference proteome</keyword>
<evidence type="ECO:0000313" key="3">
    <source>
        <dbReference type="Proteomes" id="UP001157733"/>
    </source>
</evidence>